<dbReference type="InterPro" id="IPR023575">
    <property type="entry name" value="Ribosomal_uS19_SF"/>
</dbReference>
<dbReference type="GO" id="GO:0015935">
    <property type="term" value="C:small ribosomal subunit"/>
    <property type="evidence" value="ECO:0007669"/>
    <property type="project" value="InterPro"/>
</dbReference>
<dbReference type="InterPro" id="IPR002222">
    <property type="entry name" value="Ribosomal_uS19"/>
</dbReference>
<dbReference type="NCBIfam" id="TIGR01050">
    <property type="entry name" value="rpsS_bact"/>
    <property type="match status" value="1"/>
</dbReference>
<protein>
    <recommendedName>
        <fullName evidence="6 7">Small ribosomal subunit protein uS19</fullName>
    </recommendedName>
</protein>
<comment type="function">
    <text evidence="7">Protein S19 forms a complex with S13 that binds strongly to the 16S ribosomal RNA.</text>
</comment>
<keyword evidence="4 7" id="KW-0689">Ribosomal protein</keyword>
<organism evidence="9 10">
    <name type="scientific">Candidatus Nesciobacter abundans</name>
    <dbReference type="NCBI Taxonomy" id="2601668"/>
    <lineage>
        <taxon>Bacteria</taxon>
        <taxon>Pseudomonadati</taxon>
        <taxon>Pseudomonadota</taxon>
        <taxon>Alphaproteobacteria</taxon>
        <taxon>Holosporales</taxon>
        <taxon>Holosporaceae</taxon>
        <taxon>Candidatus Nesciobacter</taxon>
    </lineage>
</organism>
<dbReference type="GO" id="GO:0003735">
    <property type="term" value="F:structural constituent of ribosome"/>
    <property type="evidence" value="ECO:0007669"/>
    <property type="project" value="InterPro"/>
</dbReference>
<evidence type="ECO:0000313" key="9">
    <source>
        <dbReference type="EMBL" id="QEK38905.1"/>
    </source>
</evidence>
<dbReference type="GO" id="GO:0019843">
    <property type="term" value="F:rRNA binding"/>
    <property type="evidence" value="ECO:0007669"/>
    <property type="project" value="UniProtKB-UniRule"/>
</dbReference>
<keyword evidence="10" id="KW-1185">Reference proteome</keyword>
<dbReference type="SUPFAM" id="SSF54570">
    <property type="entry name" value="Ribosomal protein S19"/>
    <property type="match status" value="1"/>
</dbReference>
<keyword evidence="5 7" id="KW-0687">Ribonucleoprotein</keyword>
<dbReference type="HAMAP" id="MF_00531">
    <property type="entry name" value="Ribosomal_uS19"/>
    <property type="match status" value="1"/>
</dbReference>
<evidence type="ECO:0000256" key="7">
    <source>
        <dbReference type="HAMAP-Rule" id="MF_00531"/>
    </source>
</evidence>
<dbReference type="PANTHER" id="PTHR11880">
    <property type="entry name" value="RIBOSOMAL PROTEIN S19P FAMILY MEMBER"/>
    <property type="match status" value="1"/>
</dbReference>
<accession>A0A5C0UFN6</accession>
<keyword evidence="3 7" id="KW-0694">RNA-binding</keyword>
<dbReference type="Proteomes" id="UP000324924">
    <property type="component" value="Chromosome"/>
</dbReference>
<evidence type="ECO:0000256" key="1">
    <source>
        <dbReference type="ARBA" id="ARBA00007345"/>
    </source>
</evidence>
<reference evidence="9 10" key="1">
    <citation type="submission" date="2019-08" db="EMBL/GenBank/DDBJ databases">
        <title>Highly reduced genomes of protist endosymbionts show evolutionary convergence.</title>
        <authorList>
            <person name="George E."/>
            <person name="Husnik F."/>
            <person name="Tashyreva D."/>
            <person name="Prokopchuk G."/>
            <person name="Horak A."/>
            <person name="Kwong W.K."/>
            <person name="Lukes J."/>
            <person name="Keeling P.J."/>
        </authorList>
    </citation>
    <scope>NUCLEOTIDE SEQUENCE [LARGE SCALE GENOMIC DNA]</scope>
    <source>
        <strain evidence="9">1604HC</strain>
    </source>
</reference>
<dbReference type="PANTHER" id="PTHR11880:SF8">
    <property type="entry name" value="SMALL RIBOSOMAL SUBUNIT PROTEIN US19M"/>
    <property type="match status" value="1"/>
</dbReference>
<evidence type="ECO:0000256" key="8">
    <source>
        <dbReference type="RuleBase" id="RU003485"/>
    </source>
</evidence>
<dbReference type="EMBL" id="CP043314">
    <property type="protein sequence ID" value="QEK38905.1"/>
    <property type="molecule type" value="Genomic_DNA"/>
</dbReference>
<dbReference type="AlphaFoldDB" id="A0A5C0UFN6"/>
<proteinExistence type="inferred from homology"/>
<gene>
    <name evidence="7 9" type="primary">rpsS</name>
    <name evidence="9" type="ORF">FZC36_00430</name>
</gene>
<name>A0A5C0UFN6_9PROT</name>
<dbReference type="GO" id="GO:0006412">
    <property type="term" value="P:translation"/>
    <property type="evidence" value="ECO:0007669"/>
    <property type="project" value="UniProtKB-UniRule"/>
</dbReference>
<sequence length="111" mass="12517">MSLLTEEKKKIIQRRLSISLRDTVPVKPPFIKHCVIKKIESSISNNSKKPIKIWSRSSTIPPKAVGQTFLIHSGKKFVSFIPRESDVGHKFGEFAPTRTFTGHSGNKRSSK</sequence>
<dbReference type="KEGG" id="nabu:FZC36_00430"/>
<evidence type="ECO:0000256" key="3">
    <source>
        <dbReference type="ARBA" id="ARBA00022884"/>
    </source>
</evidence>
<keyword evidence="2 7" id="KW-0699">rRNA-binding</keyword>
<dbReference type="Gene3D" id="3.30.860.10">
    <property type="entry name" value="30s Ribosomal Protein S19, Chain A"/>
    <property type="match status" value="1"/>
</dbReference>
<comment type="similarity">
    <text evidence="1 7 8">Belongs to the universal ribosomal protein uS19 family.</text>
</comment>
<dbReference type="InterPro" id="IPR005732">
    <property type="entry name" value="Ribosomal_uS19_bac-type"/>
</dbReference>
<dbReference type="GO" id="GO:0000028">
    <property type="term" value="P:ribosomal small subunit assembly"/>
    <property type="evidence" value="ECO:0007669"/>
    <property type="project" value="TreeGrafter"/>
</dbReference>
<evidence type="ECO:0000256" key="6">
    <source>
        <dbReference type="ARBA" id="ARBA00035163"/>
    </source>
</evidence>
<dbReference type="OrthoDB" id="9797833at2"/>
<evidence type="ECO:0000313" key="10">
    <source>
        <dbReference type="Proteomes" id="UP000324924"/>
    </source>
</evidence>
<evidence type="ECO:0000256" key="5">
    <source>
        <dbReference type="ARBA" id="ARBA00023274"/>
    </source>
</evidence>
<dbReference type="GO" id="GO:0005737">
    <property type="term" value="C:cytoplasm"/>
    <property type="evidence" value="ECO:0007669"/>
    <property type="project" value="UniProtKB-ARBA"/>
</dbReference>
<evidence type="ECO:0000256" key="2">
    <source>
        <dbReference type="ARBA" id="ARBA00022730"/>
    </source>
</evidence>
<dbReference type="Pfam" id="PF00203">
    <property type="entry name" value="Ribosomal_S19"/>
    <property type="match status" value="1"/>
</dbReference>
<evidence type="ECO:0000256" key="4">
    <source>
        <dbReference type="ARBA" id="ARBA00022980"/>
    </source>
</evidence>
<dbReference type="RefSeq" id="WP_148972028.1">
    <property type="nucleotide sequence ID" value="NZ_CP043314.1"/>
</dbReference>
<dbReference type="PRINTS" id="PR00975">
    <property type="entry name" value="RIBOSOMALS19"/>
</dbReference>